<gene>
    <name evidence="2" type="ORF">K7B10_37370</name>
</gene>
<comment type="caution">
    <text evidence="2">The sequence shown here is derived from an EMBL/GenBank/DDBJ whole genome shotgun (WGS) entry which is preliminary data.</text>
</comment>
<proteinExistence type="predicted"/>
<dbReference type="InterPro" id="IPR007751">
    <property type="entry name" value="DUF676_lipase-like"/>
</dbReference>
<dbReference type="RefSeq" id="WP_229343824.1">
    <property type="nucleotide sequence ID" value="NZ_JAINUL010000001.1"/>
</dbReference>
<dbReference type="Gene3D" id="3.40.50.1820">
    <property type="entry name" value="alpha/beta hydrolase"/>
    <property type="match status" value="1"/>
</dbReference>
<organism evidence="2 3">
    <name type="scientific">Streptomyces flavotricini</name>
    <dbReference type="NCBI Taxonomy" id="66888"/>
    <lineage>
        <taxon>Bacteria</taxon>
        <taxon>Bacillati</taxon>
        <taxon>Actinomycetota</taxon>
        <taxon>Actinomycetes</taxon>
        <taxon>Kitasatosporales</taxon>
        <taxon>Streptomycetaceae</taxon>
        <taxon>Streptomyces</taxon>
    </lineage>
</organism>
<dbReference type="Proteomes" id="UP001520654">
    <property type="component" value="Unassembled WGS sequence"/>
</dbReference>
<name>A0ABS8EGZ2_9ACTN</name>
<protein>
    <submittedName>
        <fullName evidence="2">Lipase</fullName>
    </submittedName>
</protein>
<dbReference type="InterPro" id="IPR029058">
    <property type="entry name" value="AB_hydrolase_fold"/>
</dbReference>
<evidence type="ECO:0000259" key="1">
    <source>
        <dbReference type="Pfam" id="PF05057"/>
    </source>
</evidence>
<sequence length="416" mass="44109">MSMPVVSIWDNAMPGAQPAYPRTSAWDATWPLEGGTAWVFYSTPGQSSVRKPVILSDGFSAGKSDPDALWNALENGEYPFVSSLREAGFDLVLLGFEERSASIIDNAGVAIQCIKKAIDDREGTAKLTVGGFSMGGLVTRYALAKMQHDGDDPQTSTYLSYDTPHRGAWLPIAVQAFAHWVKDNWGSIPGFGELLGSFSVLVNSPAARELLRWHIGTVSAEAGQDRARIDFLAELERVGGWPEGVRLLGVGNGAGTGAGNNIPARVTAMRTTGQELTGTRLDTQNTGEQVVAVLKKAGAAEIQITTSGLPDIDGAPGGLFPEAHNLPGHPGNFGTAAFLAGLLEGMPAELTYNTSTFVPSVSAVAAGDIDDHDTLYSKIDPADSELDAFMCASENEGHTLMTEELGEWILTKLQGE</sequence>
<dbReference type="SUPFAM" id="SSF53474">
    <property type="entry name" value="alpha/beta-Hydrolases"/>
    <property type="match status" value="1"/>
</dbReference>
<feature type="domain" description="DUF676" evidence="1">
    <location>
        <begin position="114"/>
        <end position="171"/>
    </location>
</feature>
<accession>A0ABS8EGZ2</accession>
<dbReference type="EMBL" id="JAINUL010000001">
    <property type="protein sequence ID" value="MCC0100351.1"/>
    <property type="molecule type" value="Genomic_DNA"/>
</dbReference>
<keyword evidence="3" id="KW-1185">Reference proteome</keyword>
<evidence type="ECO:0000313" key="2">
    <source>
        <dbReference type="EMBL" id="MCC0100351.1"/>
    </source>
</evidence>
<evidence type="ECO:0000313" key="3">
    <source>
        <dbReference type="Proteomes" id="UP001520654"/>
    </source>
</evidence>
<dbReference type="Pfam" id="PF05057">
    <property type="entry name" value="DUF676"/>
    <property type="match status" value="1"/>
</dbReference>
<reference evidence="2 3" key="1">
    <citation type="submission" date="2021-08" db="EMBL/GenBank/DDBJ databases">
        <title>Genomic Architecture of Streptomyces flavotricini NGL1 and Streptomyces erythrochromogenes HMS4 With Differential Plant Beneficial attributes and laccase production capabilities.</title>
        <authorList>
            <person name="Salwan R."/>
            <person name="Kaur R."/>
            <person name="Sharma V."/>
        </authorList>
    </citation>
    <scope>NUCLEOTIDE SEQUENCE [LARGE SCALE GENOMIC DNA]</scope>
    <source>
        <strain evidence="2 3">NGL1</strain>
    </source>
</reference>